<dbReference type="RefSeq" id="WP_166397684.1">
    <property type="nucleotide sequence ID" value="NZ_CP045121.1"/>
</dbReference>
<keyword evidence="2" id="KW-1185">Reference proteome</keyword>
<protein>
    <submittedName>
        <fullName evidence="1">Uncharacterized protein</fullName>
    </submittedName>
</protein>
<gene>
    <name evidence="1" type="ORF">GBA65_17415</name>
</gene>
<organism evidence="1 2">
    <name type="scientific">Rubrobacter marinus</name>
    <dbReference type="NCBI Taxonomy" id="2653852"/>
    <lineage>
        <taxon>Bacteria</taxon>
        <taxon>Bacillati</taxon>
        <taxon>Actinomycetota</taxon>
        <taxon>Rubrobacteria</taxon>
        <taxon>Rubrobacterales</taxon>
        <taxon>Rubrobacteraceae</taxon>
        <taxon>Rubrobacter</taxon>
    </lineage>
</organism>
<dbReference type="KEGG" id="rmar:GBA65_17415"/>
<reference evidence="1 2" key="1">
    <citation type="submission" date="2019-10" db="EMBL/GenBank/DDBJ databases">
        <title>Rubrobacter sp nov SCSIO 52915 isolated from a deep-sea sediment in the South China Sea.</title>
        <authorList>
            <person name="Chen R.W."/>
        </authorList>
    </citation>
    <scope>NUCLEOTIDE SEQUENCE [LARGE SCALE GENOMIC DNA]</scope>
    <source>
        <strain evidence="1 2">SCSIO 52915</strain>
    </source>
</reference>
<accession>A0A6G8Q0P7</accession>
<dbReference type="Proteomes" id="UP000502706">
    <property type="component" value="Chromosome"/>
</dbReference>
<name>A0A6G8Q0P7_9ACTN</name>
<proteinExistence type="predicted"/>
<dbReference type="EMBL" id="CP045121">
    <property type="protein sequence ID" value="QIN80008.1"/>
    <property type="molecule type" value="Genomic_DNA"/>
</dbReference>
<dbReference type="AlphaFoldDB" id="A0A6G8Q0P7"/>
<evidence type="ECO:0000313" key="1">
    <source>
        <dbReference type="EMBL" id="QIN80008.1"/>
    </source>
</evidence>
<evidence type="ECO:0000313" key="2">
    <source>
        <dbReference type="Proteomes" id="UP000502706"/>
    </source>
</evidence>
<sequence length="102" mass="10936">MRWYFEEAKSMSSADPRGVSELRRAVEDLLAEGAVGNVPDEEAGRLLAAAVELYAAKREGGIEPGSFPGVTATGVVVTVTDLLAAAEIELFELGMWQVWGRP</sequence>